<dbReference type="PANTHER" id="PTHR46115">
    <property type="entry name" value="THIOREDOXIN-LIKE PROTEIN 1"/>
    <property type="match status" value="1"/>
</dbReference>
<evidence type="ECO:0000259" key="3">
    <source>
        <dbReference type="PROSITE" id="PS51352"/>
    </source>
</evidence>
<comment type="caution">
    <text evidence="4">The sequence shown here is derived from an EMBL/GenBank/DDBJ whole genome shotgun (WGS) entry which is preliminary data.</text>
</comment>
<reference evidence="4 5" key="1">
    <citation type="journal article" date="2018" name="Nat. Ecol. Evol.">
        <title>Shark genomes provide insights into elasmobranch evolution and the origin of vertebrates.</title>
        <authorList>
            <person name="Hara Y"/>
            <person name="Yamaguchi K"/>
            <person name="Onimaru K"/>
            <person name="Kadota M"/>
            <person name="Koyanagi M"/>
            <person name="Keeley SD"/>
            <person name="Tatsumi K"/>
            <person name="Tanaka K"/>
            <person name="Motone F"/>
            <person name="Kageyama Y"/>
            <person name="Nozu R"/>
            <person name="Adachi N"/>
            <person name="Nishimura O"/>
            <person name="Nakagawa R"/>
            <person name="Tanegashima C"/>
            <person name="Kiyatake I"/>
            <person name="Matsumoto R"/>
            <person name="Murakumo K"/>
            <person name="Nishida K"/>
            <person name="Terakita A"/>
            <person name="Kuratani S"/>
            <person name="Sato K"/>
            <person name="Hyodo S Kuraku.S."/>
        </authorList>
    </citation>
    <scope>NUCLEOTIDE SEQUENCE [LARGE SCALE GENOMIC DNA]</scope>
</reference>
<accession>A0A401SM12</accession>
<evidence type="ECO:0000256" key="1">
    <source>
        <dbReference type="ARBA" id="ARBA00023157"/>
    </source>
</evidence>
<dbReference type="EMBL" id="BEZZ01000360">
    <property type="protein sequence ID" value="GCC31411.1"/>
    <property type="molecule type" value="Genomic_DNA"/>
</dbReference>
<dbReference type="Proteomes" id="UP000287033">
    <property type="component" value="Unassembled WGS sequence"/>
</dbReference>
<evidence type="ECO:0000256" key="2">
    <source>
        <dbReference type="ARBA" id="ARBA00023284"/>
    </source>
</evidence>
<gene>
    <name evidence="4" type="ORF">chiPu_0009869</name>
</gene>
<keyword evidence="1" id="KW-1015">Disulfide bond</keyword>
<keyword evidence="2" id="KW-0676">Redox-active center</keyword>
<dbReference type="SUPFAM" id="SSF52833">
    <property type="entry name" value="Thioredoxin-like"/>
    <property type="match status" value="1"/>
</dbReference>
<proteinExistence type="predicted"/>
<dbReference type="Pfam" id="PF00085">
    <property type="entry name" value="Thioredoxin"/>
    <property type="match status" value="1"/>
</dbReference>
<dbReference type="PROSITE" id="PS51352">
    <property type="entry name" value="THIOREDOXIN_2"/>
    <property type="match status" value="1"/>
</dbReference>
<dbReference type="STRING" id="137246.A0A401SM12"/>
<protein>
    <recommendedName>
        <fullName evidence="3">Thioredoxin domain-containing protein</fullName>
    </recommendedName>
</protein>
<evidence type="ECO:0000313" key="4">
    <source>
        <dbReference type="EMBL" id="GCC31411.1"/>
    </source>
</evidence>
<dbReference type="InterPro" id="IPR036249">
    <property type="entry name" value="Thioredoxin-like_sf"/>
</dbReference>
<dbReference type="OMA" id="CYADWCS"/>
<dbReference type="CDD" id="cd02947">
    <property type="entry name" value="TRX_family"/>
    <property type="match status" value="1"/>
</dbReference>
<dbReference type="OrthoDB" id="2121326at2759"/>
<dbReference type="Gene3D" id="3.40.30.10">
    <property type="entry name" value="Glutaredoxin"/>
    <property type="match status" value="1"/>
</dbReference>
<name>A0A401SM12_CHIPU</name>
<dbReference type="InterPro" id="IPR013766">
    <property type="entry name" value="Thioredoxin_domain"/>
</dbReference>
<evidence type="ECO:0000313" key="5">
    <source>
        <dbReference type="Proteomes" id="UP000287033"/>
    </source>
</evidence>
<dbReference type="AlphaFoldDB" id="A0A401SM12"/>
<sequence>MVVRRIRTRKQFQTLLREEEESLIVVFFAARWCNNCSNIKPFFRMRSEQYRDVIFAEVDVDESEDLARAAGISCMPTFQFYNCQEKVAEFSGTRRDKLDHLIMRLK</sequence>
<organism evidence="4 5">
    <name type="scientific">Chiloscyllium punctatum</name>
    <name type="common">Brownbanded bambooshark</name>
    <name type="synonym">Hemiscyllium punctatum</name>
    <dbReference type="NCBI Taxonomy" id="137246"/>
    <lineage>
        <taxon>Eukaryota</taxon>
        <taxon>Metazoa</taxon>
        <taxon>Chordata</taxon>
        <taxon>Craniata</taxon>
        <taxon>Vertebrata</taxon>
        <taxon>Chondrichthyes</taxon>
        <taxon>Elasmobranchii</taxon>
        <taxon>Galeomorphii</taxon>
        <taxon>Galeoidea</taxon>
        <taxon>Orectolobiformes</taxon>
        <taxon>Hemiscylliidae</taxon>
        <taxon>Chiloscyllium</taxon>
    </lineage>
</organism>
<keyword evidence="5" id="KW-1185">Reference proteome</keyword>
<feature type="domain" description="Thioredoxin" evidence="3">
    <location>
        <begin position="1"/>
        <end position="106"/>
    </location>
</feature>